<sequence>MDVGRSRATVRRSAVRCCAIRCYAIRCYGIRCYGIRCFGIRGTPRRAAMDVGVLESRGQPRCGFLGRFGFHDGATATSSVAHGADFAYLRRWMDVIALRGPSRWAALHRSWTTPGFGRTLGLWFCRTPARFGPLGRFRRWCRLASARLGARLRPRLLVRCRGFGPAPPAARRQRYRALPDGELARVQGIRKSRRSRWHEPTWLGVVSGLAPRSAGFAVGRGSPAPGLRRDEPTGLDEAGRFGCGFGFPAPTPTADPSSCSSTRCALVRHLGWSVIRRLPARRAWQGPVSHLSHLSLLSGCTCTNRAPP</sequence>
<evidence type="ECO:0000313" key="1">
    <source>
        <dbReference type="EMBL" id="AOS64167.1"/>
    </source>
</evidence>
<name>A0AAC9HR91_9PSEU</name>
<keyword evidence="2" id="KW-1185">Reference proteome</keyword>
<protein>
    <submittedName>
        <fullName evidence="1">Uncharacterized protein</fullName>
    </submittedName>
</protein>
<organism evidence="1 2">
    <name type="scientific">Actinoalloteichus hymeniacidonis</name>
    <dbReference type="NCBI Taxonomy" id="340345"/>
    <lineage>
        <taxon>Bacteria</taxon>
        <taxon>Bacillati</taxon>
        <taxon>Actinomycetota</taxon>
        <taxon>Actinomycetes</taxon>
        <taxon>Pseudonocardiales</taxon>
        <taxon>Pseudonocardiaceae</taxon>
        <taxon>Actinoalloteichus</taxon>
    </lineage>
</organism>
<dbReference type="Proteomes" id="UP000095210">
    <property type="component" value="Chromosome"/>
</dbReference>
<dbReference type="EMBL" id="CP014859">
    <property type="protein sequence ID" value="AOS64167.1"/>
    <property type="molecule type" value="Genomic_DNA"/>
</dbReference>
<evidence type="ECO:0000313" key="2">
    <source>
        <dbReference type="Proteomes" id="UP000095210"/>
    </source>
</evidence>
<proteinExistence type="predicted"/>
<gene>
    <name evidence="1" type="ORF">TL08_16835</name>
</gene>
<dbReference type="KEGG" id="ahm:TL08_16835"/>
<dbReference type="AlphaFoldDB" id="A0AAC9HR91"/>
<reference evidence="2" key="1">
    <citation type="submission" date="2016-03" db="EMBL/GenBank/DDBJ databases">
        <title>Complete genome sequence of the type strain Actinoalloteichus hymeniacidonis DSM 45092.</title>
        <authorList>
            <person name="Schaffert L."/>
            <person name="Albersmeier A."/>
            <person name="Winkler A."/>
            <person name="Kalinowski J."/>
            <person name="Zotchev S."/>
            <person name="Ruckert C."/>
        </authorList>
    </citation>
    <scope>NUCLEOTIDE SEQUENCE [LARGE SCALE GENOMIC DNA]</scope>
    <source>
        <strain evidence="2">HPA177(T) (DSM 45092(T))</strain>
    </source>
</reference>
<accession>A0AAC9HR91</accession>